<proteinExistence type="predicted"/>
<sequence>MVMAMTLRLDTDHDEMAQRLAKAFGCSKHEAIIRAIEMTDTRVSLKETALRKAQHILETRDKELMDRLADS</sequence>
<reference evidence="1 2" key="1">
    <citation type="submission" date="2018-02" db="EMBL/GenBank/DDBJ databases">
        <title>Complete genome of the streamlined marine actinobacterium Pontimonas salivibrio CL-TW6 adapted to coastal planktonic lifestype.</title>
        <authorList>
            <person name="Cho B.C."/>
            <person name="Hardies S.C."/>
            <person name="Jang G.I."/>
            <person name="Hwang C.Y."/>
        </authorList>
    </citation>
    <scope>NUCLEOTIDE SEQUENCE [LARGE SCALE GENOMIC DNA]</scope>
    <source>
        <strain evidence="1 2">CL-TW6</strain>
    </source>
</reference>
<accession>A0A2L2BPQ5</accession>
<dbReference type="KEGG" id="psai:C3B54_11669"/>
<dbReference type="AlphaFoldDB" id="A0A2L2BPQ5"/>
<name>A0A2L2BPQ5_9MICO</name>
<protein>
    <submittedName>
        <fullName evidence="1">Antitoxin</fullName>
    </submittedName>
</protein>
<dbReference type="Proteomes" id="UP000243077">
    <property type="component" value="Chromosome"/>
</dbReference>
<gene>
    <name evidence="1" type="ORF">C3B54_11669</name>
</gene>
<evidence type="ECO:0000313" key="2">
    <source>
        <dbReference type="Proteomes" id="UP000243077"/>
    </source>
</evidence>
<organism evidence="1 2">
    <name type="scientific">Pontimonas salivibrio</name>
    <dbReference type="NCBI Taxonomy" id="1159327"/>
    <lineage>
        <taxon>Bacteria</taxon>
        <taxon>Bacillati</taxon>
        <taxon>Actinomycetota</taxon>
        <taxon>Actinomycetes</taxon>
        <taxon>Micrococcales</taxon>
        <taxon>Microbacteriaceae</taxon>
        <taxon>Pontimonas</taxon>
    </lineage>
</organism>
<evidence type="ECO:0000313" key="1">
    <source>
        <dbReference type="EMBL" id="AVG23651.1"/>
    </source>
</evidence>
<dbReference type="EMBL" id="CP026923">
    <property type="protein sequence ID" value="AVG23651.1"/>
    <property type="molecule type" value="Genomic_DNA"/>
</dbReference>
<keyword evidence="2" id="KW-1185">Reference proteome</keyword>